<protein>
    <recommendedName>
        <fullName evidence="2">Antitoxin</fullName>
    </recommendedName>
</protein>
<dbReference type="Proteomes" id="UP000249065">
    <property type="component" value="Unassembled WGS sequence"/>
</dbReference>
<dbReference type="SUPFAM" id="SSF143120">
    <property type="entry name" value="YefM-like"/>
    <property type="match status" value="1"/>
</dbReference>
<keyword evidence="4" id="KW-1185">Reference proteome</keyword>
<dbReference type="Gene3D" id="3.40.1620.10">
    <property type="entry name" value="YefM-like domain"/>
    <property type="match status" value="1"/>
</dbReference>
<name>A0A327MC77_9PROT</name>
<dbReference type="EMBL" id="QLIX01000003">
    <property type="protein sequence ID" value="RAI59784.1"/>
    <property type="molecule type" value="Genomic_DNA"/>
</dbReference>
<dbReference type="PANTHER" id="PTHR35377">
    <property type="entry name" value="ANTITOXIN VAPB49-RELATED-RELATED"/>
    <property type="match status" value="1"/>
</dbReference>
<dbReference type="InterPro" id="IPR006442">
    <property type="entry name" value="Antitoxin_Phd/YefM"/>
</dbReference>
<dbReference type="AlphaFoldDB" id="A0A327MC77"/>
<evidence type="ECO:0000313" key="4">
    <source>
        <dbReference type="Proteomes" id="UP000249065"/>
    </source>
</evidence>
<sequence>MPTREIQASEAKTHLPRLLDEVERGETIVITRHGRPIARLVPETGGRAAEVARAVEGLRALRRAIARRGESLSWEELKAFRDIGRR</sequence>
<dbReference type="Pfam" id="PF02604">
    <property type="entry name" value="PhdYeFM_antitox"/>
    <property type="match status" value="1"/>
</dbReference>
<evidence type="ECO:0000256" key="1">
    <source>
        <dbReference type="ARBA" id="ARBA00009981"/>
    </source>
</evidence>
<comment type="caution">
    <text evidence="3">The sequence shown here is derived from an EMBL/GenBank/DDBJ whole genome shotgun (WGS) entry which is preliminary data.</text>
</comment>
<dbReference type="InterPro" id="IPR051416">
    <property type="entry name" value="phD-YefM_TA_antitoxins"/>
</dbReference>
<evidence type="ECO:0000313" key="3">
    <source>
        <dbReference type="EMBL" id="RAI59784.1"/>
    </source>
</evidence>
<comment type="similarity">
    <text evidence="1 2">Belongs to the phD/YefM antitoxin family.</text>
</comment>
<dbReference type="OrthoDB" id="361531at2"/>
<organism evidence="3 4">
    <name type="scientific">Roseicella frigidaeris</name>
    <dbReference type="NCBI Taxonomy" id="2230885"/>
    <lineage>
        <taxon>Bacteria</taxon>
        <taxon>Pseudomonadati</taxon>
        <taxon>Pseudomonadota</taxon>
        <taxon>Alphaproteobacteria</taxon>
        <taxon>Acetobacterales</taxon>
        <taxon>Roseomonadaceae</taxon>
        <taxon>Roseicella</taxon>
    </lineage>
</organism>
<dbReference type="PANTHER" id="PTHR35377:SF8">
    <property type="entry name" value="ANTITOXIN VAPB22"/>
    <property type="match status" value="1"/>
</dbReference>
<reference evidence="4" key="1">
    <citation type="submission" date="2018-06" db="EMBL/GenBank/DDBJ databases">
        <authorList>
            <person name="Khan S.A."/>
        </authorList>
    </citation>
    <scope>NUCLEOTIDE SEQUENCE [LARGE SCALE GENOMIC DNA]</scope>
    <source>
        <strain evidence="4">DB-1506</strain>
    </source>
</reference>
<proteinExistence type="inferred from homology"/>
<evidence type="ECO:0000256" key="2">
    <source>
        <dbReference type="RuleBase" id="RU362080"/>
    </source>
</evidence>
<gene>
    <name evidence="3" type="ORF">DOO78_05870</name>
</gene>
<comment type="function">
    <text evidence="2">Antitoxin component of a type II toxin-antitoxin (TA) system.</text>
</comment>
<dbReference type="RefSeq" id="WP_111468815.1">
    <property type="nucleotide sequence ID" value="NZ_QLIX01000003.1"/>
</dbReference>
<dbReference type="NCBIfam" id="TIGR01552">
    <property type="entry name" value="phd_fam"/>
    <property type="match status" value="1"/>
</dbReference>
<accession>A0A327MC77</accession>
<dbReference type="InterPro" id="IPR036165">
    <property type="entry name" value="YefM-like_sf"/>
</dbReference>